<comment type="caution">
    <text evidence="1">The sequence shown here is derived from an EMBL/GenBank/DDBJ whole genome shotgun (WGS) entry which is preliminary data.</text>
</comment>
<name>A0ACC0GTI7_9ERIC</name>
<evidence type="ECO:0000313" key="1">
    <source>
        <dbReference type="EMBL" id="KAI8003817.1"/>
    </source>
</evidence>
<organism evidence="1 2">
    <name type="scientific">Camellia lanceoleosa</name>
    <dbReference type="NCBI Taxonomy" id="1840588"/>
    <lineage>
        <taxon>Eukaryota</taxon>
        <taxon>Viridiplantae</taxon>
        <taxon>Streptophyta</taxon>
        <taxon>Embryophyta</taxon>
        <taxon>Tracheophyta</taxon>
        <taxon>Spermatophyta</taxon>
        <taxon>Magnoliopsida</taxon>
        <taxon>eudicotyledons</taxon>
        <taxon>Gunneridae</taxon>
        <taxon>Pentapetalae</taxon>
        <taxon>asterids</taxon>
        <taxon>Ericales</taxon>
        <taxon>Theaceae</taxon>
        <taxon>Camellia</taxon>
    </lineage>
</organism>
<keyword evidence="1" id="KW-0648">Protein biosynthesis</keyword>
<evidence type="ECO:0000313" key="2">
    <source>
        <dbReference type="Proteomes" id="UP001060215"/>
    </source>
</evidence>
<gene>
    <name evidence="1" type="ORF">LOK49_LG08G02332</name>
</gene>
<dbReference type="Proteomes" id="UP001060215">
    <property type="component" value="Chromosome 9"/>
</dbReference>
<protein>
    <submittedName>
        <fullName evidence="1">Eukaryotic translation initiation factor 6-2</fullName>
    </submittedName>
</protein>
<keyword evidence="2" id="KW-1185">Reference proteome</keyword>
<proteinExistence type="predicted"/>
<accession>A0ACC0GTI7</accession>
<dbReference type="EMBL" id="CM045766">
    <property type="protein sequence ID" value="KAI8003817.1"/>
    <property type="molecule type" value="Genomic_DNA"/>
</dbReference>
<sequence>MGFYCLTPPPTKSLTSSQFFKNFNTPDQVVVQHIEERLSALGNCIACNDYIALTHTDLDKGVRVDCNLAILTGYLRSLLHYQQIYSCGWRTLWDLSSVLSLTVVPAISIAVHQFGRFLLRELSHSTQSVAAVAASIAEKLNFVGQPSNNKKLAEKSAAAQALQWLTGDETRSPQKAVDHMAMLLKKSKKKRQVDFWICSLRACLDCSEKLAMELEEERKSHNARDQCIREQQMKIDNLNSLVTVSDSDKKSSQVALCSIICTPSAVFQRKKLSSSSAMIVNTTTREEKAKEQSEEPIKKIMYLNCWVPS</sequence>
<reference evidence="1 2" key="1">
    <citation type="journal article" date="2022" name="Plant J.">
        <title>Chromosome-level genome of Camellia lanceoleosa provides a valuable resource for understanding genome evolution and self-incompatibility.</title>
        <authorList>
            <person name="Gong W."/>
            <person name="Xiao S."/>
            <person name="Wang L."/>
            <person name="Liao Z."/>
            <person name="Chang Y."/>
            <person name="Mo W."/>
            <person name="Hu G."/>
            <person name="Li W."/>
            <person name="Zhao G."/>
            <person name="Zhu H."/>
            <person name="Hu X."/>
            <person name="Ji K."/>
            <person name="Xiang X."/>
            <person name="Song Q."/>
            <person name="Yuan D."/>
            <person name="Jin S."/>
            <person name="Zhang L."/>
        </authorList>
    </citation>
    <scope>NUCLEOTIDE SEQUENCE [LARGE SCALE GENOMIC DNA]</scope>
    <source>
        <strain evidence="1">SQ_2022a</strain>
    </source>
</reference>
<keyword evidence="1" id="KW-0396">Initiation factor</keyword>